<dbReference type="GO" id="GO:0016597">
    <property type="term" value="F:amino acid binding"/>
    <property type="evidence" value="ECO:0007669"/>
    <property type="project" value="InterPro"/>
</dbReference>
<dbReference type="PRINTS" id="PR00100">
    <property type="entry name" value="AOTCASE"/>
</dbReference>
<dbReference type="EMBL" id="WJJP01000227">
    <property type="protein sequence ID" value="MBD3324377.1"/>
    <property type="molecule type" value="Genomic_DNA"/>
</dbReference>
<dbReference type="InterPro" id="IPR036901">
    <property type="entry name" value="Asp/Orn_carbamoylTrfase_sf"/>
</dbReference>
<dbReference type="InterPro" id="IPR006130">
    <property type="entry name" value="Asp/Orn_carbamoylTrfase"/>
</dbReference>
<protein>
    <submittedName>
        <fullName evidence="3">Aspartate carbamoyltransferase</fullName>
    </submittedName>
</protein>
<feature type="domain" description="Aspartate/ornithine carbamoyltransferase carbamoyl-P binding" evidence="2">
    <location>
        <begin position="2"/>
        <end position="140"/>
    </location>
</feature>
<dbReference type="Gene3D" id="3.40.50.1370">
    <property type="entry name" value="Aspartate/ornithine carbamoyltransferase"/>
    <property type="match status" value="2"/>
</dbReference>
<dbReference type="PRINTS" id="PR00101">
    <property type="entry name" value="ATCASE"/>
</dbReference>
<dbReference type="SUPFAM" id="SSF53671">
    <property type="entry name" value="Aspartate/ornithine carbamoyltransferase"/>
    <property type="match status" value="1"/>
</dbReference>
<evidence type="ECO:0000259" key="2">
    <source>
        <dbReference type="Pfam" id="PF02729"/>
    </source>
</evidence>
<reference evidence="3" key="1">
    <citation type="submission" date="2019-11" db="EMBL/GenBank/DDBJ databases">
        <title>Microbial mats filling the niche in hypersaline microbial mats.</title>
        <authorList>
            <person name="Wong H.L."/>
            <person name="Macleod F.I."/>
            <person name="White R.A. III"/>
            <person name="Burns B.P."/>
        </authorList>
    </citation>
    <scope>NUCLEOTIDE SEQUENCE</scope>
    <source>
        <strain evidence="3">Rbin_158</strain>
    </source>
</reference>
<proteinExistence type="predicted"/>
<dbReference type="GO" id="GO:0006520">
    <property type="term" value="P:amino acid metabolic process"/>
    <property type="evidence" value="ECO:0007669"/>
    <property type="project" value="InterPro"/>
</dbReference>
<dbReference type="AlphaFoldDB" id="A0A9D5JUA6"/>
<dbReference type="PANTHER" id="PTHR45753:SF6">
    <property type="entry name" value="ASPARTATE CARBAMOYLTRANSFERASE"/>
    <property type="match status" value="1"/>
</dbReference>
<evidence type="ECO:0000313" key="3">
    <source>
        <dbReference type="EMBL" id="MBD3324377.1"/>
    </source>
</evidence>
<dbReference type="InterPro" id="IPR006132">
    <property type="entry name" value="Asp/Orn_carbamoyltranf_P-bd"/>
</dbReference>
<dbReference type="Pfam" id="PF02729">
    <property type="entry name" value="OTCace_N"/>
    <property type="match status" value="1"/>
</dbReference>
<keyword evidence="1" id="KW-0808">Transferase</keyword>
<dbReference type="PROSITE" id="PS00097">
    <property type="entry name" value="CARBAMOYLTRANSFERASE"/>
    <property type="match status" value="1"/>
</dbReference>
<accession>A0A9D5JUA6</accession>
<name>A0A9D5JUA6_9BACT</name>
<feature type="non-terminal residue" evidence="3">
    <location>
        <position position="170"/>
    </location>
</feature>
<dbReference type="PANTHER" id="PTHR45753">
    <property type="entry name" value="ORNITHINE CARBAMOYLTRANSFERASE, MITOCHONDRIAL"/>
    <property type="match status" value="1"/>
</dbReference>
<comment type="caution">
    <text evidence="3">The sequence shown here is derived from an EMBL/GenBank/DDBJ whole genome shotgun (WGS) entry which is preliminary data.</text>
</comment>
<dbReference type="Proteomes" id="UP000649604">
    <property type="component" value="Unassembled WGS sequence"/>
</dbReference>
<evidence type="ECO:0000313" key="4">
    <source>
        <dbReference type="Proteomes" id="UP000649604"/>
    </source>
</evidence>
<organism evidence="3 4">
    <name type="scientific">candidate division KSB3 bacterium</name>
    <dbReference type="NCBI Taxonomy" id="2044937"/>
    <lineage>
        <taxon>Bacteria</taxon>
        <taxon>candidate division KSB3</taxon>
    </lineage>
</organism>
<gene>
    <name evidence="3" type="ORF">GF339_07310</name>
</gene>
<evidence type="ECO:0000256" key="1">
    <source>
        <dbReference type="ARBA" id="ARBA00022679"/>
    </source>
</evidence>
<sequence length="170" mass="18518">MSLLSIDQLSRPEIDALLTCAQEIAAGRFDAAAAQGKTLIPLFFESSTRTRLSFEAAMLRLGGHILPVPNISELAIAKGESFRDTIKVISSFGDLIVMRHATESAVYRADDYASIPIINAGNGCDEHPTQTLLDLYTIQQEKDTLDHLNIALVGDLKHARTMHSLIKGLS</sequence>
<dbReference type="GO" id="GO:0016743">
    <property type="term" value="F:carboxyl- or carbamoyltransferase activity"/>
    <property type="evidence" value="ECO:0007669"/>
    <property type="project" value="InterPro"/>
</dbReference>